<name>A0AAN8RCN2_9PEZI</name>
<proteinExistence type="predicted"/>
<accession>A0AAN8RCN2</accession>
<dbReference type="PANTHER" id="PTHR34618:SF4">
    <property type="entry name" value="CAS1"/>
    <property type="match status" value="1"/>
</dbReference>
<sequence length="441" mass="47816">MKIHHNSCVKHSHSSNKIYLPTLLASVSVVLVSIADLTSASCVFIDAVGNHNENIHGYGLGFDKTTPRTLPARRNSIVCKDCTGSIPDYECKDTKAKNTCDEGPSLIQDAVRFRNKVYFSSNKAVLNSGNLHEYLPNGLEKYKDTIIPVGGYVNVTKEIGKLALSQSRSEVRTEPVLGNKSFRVGIPKVSAGGFLNITKFQVDAHGAGPFSCWIDFQGAGLSWPTSSEPPLSMTTNCVAKADSFDSGGVGNLKTCWLKVMLPSNLHCKGKYGKEEYICLIRCQNRAKNGPFGGCIPIQQRGPIPITKTVTEGQTTITSTKIRIIVETVTTTTTSTIPAITTTTTVYLSKTRTIRTKTTEFVTPTTTVTLSIVSTTTTTVPTVAETKIVTLKEIRTMISIVRKAISTKTATSKIPTRTVTTTETVKKKLQSTATVTVTLEPR</sequence>
<evidence type="ECO:0000313" key="2">
    <source>
        <dbReference type="Proteomes" id="UP001313282"/>
    </source>
</evidence>
<dbReference type="AlphaFoldDB" id="A0AAN8RCN2"/>
<keyword evidence="2" id="KW-1185">Reference proteome</keyword>
<gene>
    <name evidence="1" type="ORF">TWF718_006728</name>
</gene>
<evidence type="ECO:0000313" key="1">
    <source>
        <dbReference type="EMBL" id="KAK6344771.1"/>
    </source>
</evidence>
<dbReference type="InterPro" id="IPR021476">
    <property type="entry name" value="Egh16-like"/>
</dbReference>
<dbReference type="Pfam" id="PF11327">
    <property type="entry name" value="Egh16-like"/>
    <property type="match status" value="1"/>
</dbReference>
<dbReference type="PANTHER" id="PTHR34618">
    <property type="entry name" value="SURFACE PROTEIN MAS1, PUTATIVE-RELATED"/>
    <property type="match status" value="1"/>
</dbReference>
<organism evidence="1 2">
    <name type="scientific">Orbilia javanica</name>
    <dbReference type="NCBI Taxonomy" id="47235"/>
    <lineage>
        <taxon>Eukaryota</taxon>
        <taxon>Fungi</taxon>
        <taxon>Dikarya</taxon>
        <taxon>Ascomycota</taxon>
        <taxon>Pezizomycotina</taxon>
        <taxon>Orbiliomycetes</taxon>
        <taxon>Orbiliales</taxon>
        <taxon>Orbiliaceae</taxon>
        <taxon>Orbilia</taxon>
    </lineage>
</organism>
<protein>
    <submittedName>
        <fullName evidence="1">Uncharacterized protein</fullName>
    </submittedName>
</protein>
<dbReference type="EMBL" id="JAVHNR010000004">
    <property type="protein sequence ID" value="KAK6344771.1"/>
    <property type="molecule type" value="Genomic_DNA"/>
</dbReference>
<comment type="caution">
    <text evidence="1">The sequence shown here is derived from an EMBL/GenBank/DDBJ whole genome shotgun (WGS) entry which is preliminary data.</text>
</comment>
<reference evidence="1 2" key="1">
    <citation type="submission" date="2019-10" db="EMBL/GenBank/DDBJ databases">
        <authorList>
            <person name="Palmer J.M."/>
        </authorList>
    </citation>
    <scope>NUCLEOTIDE SEQUENCE [LARGE SCALE GENOMIC DNA]</scope>
    <source>
        <strain evidence="1 2">TWF718</strain>
    </source>
</reference>
<dbReference type="Proteomes" id="UP001313282">
    <property type="component" value="Unassembled WGS sequence"/>
</dbReference>